<feature type="chain" id="PRO_5012549650" evidence="13">
    <location>
        <begin position="30"/>
        <end position="753"/>
    </location>
</feature>
<evidence type="ECO:0000256" key="10">
    <source>
        <dbReference type="ARBA" id="ARBA00023237"/>
    </source>
</evidence>
<dbReference type="InterPro" id="IPR000531">
    <property type="entry name" value="Beta-barrel_TonB"/>
</dbReference>
<keyword evidence="7" id="KW-0406">Ion transport</keyword>
<dbReference type="Proteomes" id="UP000189818">
    <property type="component" value="Unassembled WGS sequence"/>
</dbReference>
<keyword evidence="3 11" id="KW-1134">Transmembrane beta strand</keyword>
<keyword evidence="10 11" id="KW-0998">Cell outer membrane</keyword>
<dbReference type="AlphaFoldDB" id="A0A1T4ZTD9"/>
<evidence type="ECO:0000256" key="8">
    <source>
        <dbReference type="ARBA" id="ARBA00023077"/>
    </source>
</evidence>
<dbReference type="PANTHER" id="PTHR32552:SF81">
    <property type="entry name" value="TONB-DEPENDENT OUTER MEMBRANE RECEPTOR"/>
    <property type="match status" value="1"/>
</dbReference>
<evidence type="ECO:0000256" key="12">
    <source>
        <dbReference type="RuleBase" id="RU003357"/>
    </source>
</evidence>
<dbReference type="InterPro" id="IPR012910">
    <property type="entry name" value="Plug_dom"/>
</dbReference>
<evidence type="ECO:0000256" key="7">
    <source>
        <dbReference type="ARBA" id="ARBA00023065"/>
    </source>
</evidence>
<keyword evidence="17" id="KW-1185">Reference proteome</keyword>
<evidence type="ECO:0000259" key="14">
    <source>
        <dbReference type="Pfam" id="PF00593"/>
    </source>
</evidence>
<keyword evidence="8 12" id="KW-0798">TonB box</keyword>
<dbReference type="OrthoDB" id="9775095at2"/>
<reference evidence="17" key="1">
    <citation type="submission" date="2017-02" db="EMBL/GenBank/DDBJ databases">
        <authorList>
            <person name="Varghese N."/>
            <person name="Submissions S."/>
        </authorList>
    </citation>
    <scope>NUCLEOTIDE SEQUENCE [LARGE SCALE GENOMIC DNA]</scope>
    <source>
        <strain evidence="17">UM2</strain>
    </source>
</reference>
<feature type="signal peptide" evidence="13">
    <location>
        <begin position="1"/>
        <end position="29"/>
    </location>
</feature>
<evidence type="ECO:0000313" key="16">
    <source>
        <dbReference type="EMBL" id="SKB25958.1"/>
    </source>
</evidence>
<dbReference type="EMBL" id="FUYM01000001">
    <property type="protein sequence ID" value="SKB25958.1"/>
    <property type="molecule type" value="Genomic_DNA"/>
</dbReference>
<dbReference type="InterPro" id="IPR036942">
    <property type="entry name" value="Beta-barrel_TonB_sf"/>
</dbReference>
<dbReference type="Gene3D" id="2.40.170.20">
    <property type="entry name" value="TonB-dependent receptor, beta-barrel domain"/>
    <property type="match status" value="1"/>
</dbReference>
<feature type="domain" description="TonB-dependent receptor-like beta-barrel" evidence="14">
    <location>
        <begin position="275"/>
        <end position="718"/>
    </location>
</feature>
<accession>A0A1T4ZTD9</accession>
<evidence type="ECO:0000256" key="5">
    <source>
        <dbReference type="ARBA" id="ARBA00022692"/>
    </source>
</evidence>
<keyword evidence="2 11" id="KW-0813">Transport</keyword>
<evidence type="ECO:0000256" key="13">
    <source>
        <dbReference type="SAM" id="SignalP"/>
    </source>
</evidence>
<keyword evidence="4" id="KW-0410">Iron transport</keyword>
<dbReference type="PROSITE" id="PS52016">
    <property type="entry name" value="TONB_DEPENDENT_REC_3"/>
    <property type="match status" value="1"/>
</dbReference>
<organism evidence="16 17">
    <name type="scientific">Rhizorhabdus histidinilytica</name>
    <dbReference type="NCBI Taxonomy" id="439228"/>
    <lineage>
        <taxon>Bacteria</taxon>
        <taxon>Pseudomonadati</taxon>
        <taxon>Pseudomonadota</taxon>
        <taxon>Alphaproteobacteria</taxon>
        <taxon>Sphingomonadales</taxon>
        <taxon>Sphingomonadaceae</taxon>
        <taxon>Rhizorhabdus</taxon>
    </lineage>
</organism>
<dbReference type="GO" id="GO:0009279">
    <property type="term" value="C:cell outer membrane"/>
    <property type="evidence" value="ECO:0007669"/>
    <property type="project" value="UniProtKB-SubCell"/>
</dbReference>
<evidence type="ECO:0000256" key="4">
    <source>
        <dbReference type="ARBA" id="ARBA00022496"/>
    </source>
</evidence>
<dbReference type="STRING" id="439228.SAMN06295920_101194"/>
<comment type="subcellular location">
    <subcellularLocation>
        <location evidence="1 11">Cell outer membrane</location>
        <topology evidence="1 11">Multi-pass membrane protein</topology>
    </subcellularLocation>
</comment>
<dbReference type="Pfam" id="PF00593">
    <property type="entry name" value="TonB_dep_Rec_b-barrel"/>
    <property type="match status" value="1"/>
</dbReference>
<dbReference type="RefSeq" id="WP_079646169.1">
    <property type="nucleotide sequence ID" value="NZ_FUYM01000001.1"/>
</dbReference>
<evidence type="ECO:0000256" key="9">
    <source>
        <dbReference type="ARBA" id="ARBA00023136"/>
    </source>
</evidence>
<dbReference type="GO" id="GO:0006826">
    <property type="term" value="P:iron ion transport"/>
    <property type="evidence" value="ECO:0007669"/>
    <property type="project" value="UniProtKB-KW"/>
</dbReference>
<dbReference type="CDD" id="cd01347">
    <property type="entry name" value="ligand_gated_channel"/>
    <property type="match status" value="1"/>
</dbReference>
<evidence type="ECO:0000256" key="2">
    <source>
        <dbReference type="ARBA" id="ARBA00022448"/>
    </source>
</evidence>
<gene>
    <name evidence="16" type="ORF">SAMN06295920_101194</name>
</gene>
<protein>
    <submittedName>
        <fullName evidence="16">Iron complex outermembrane recepter protein</fullName>
    </submittedName>
</protein>
<evidence type="ECO:0000256" key="1">
    <source>
        <dbReference type="ARBA" id="ARBA00004571"/>
    </source>
</evidence>
<dbReference type="InterPro" id="IPR039426">
    <property type="entry name" value="TonB-dep_rcpt-like"/>
</dbReference>
<dbReference type="PANTHER" id="PTHR32552">
    <property type="entry name" value="FERRICHROME IRON RECEPTOR-RELATED"/>
    <property type="match status" value="1"/>
</dbReference>
<keyword evidence="9 11" id="KW-0472">Membrane</keyword>
<dbReference type="Pfam" id="PF07715">
    <property type="entry name" value="Plug"/>
    <property type="match status" value="1"/>
</dbReference>
<evidence type="ECO:0000256" key="11">
    <source>
        <dbReference type="PROSITE-ProRule" id="PRU01360"/>
    </source>
</evidence>
<evidence type="ECO:0000256" key="6">
    <source>
        <dbReference type="ARBA" id="ARBA00023004"/>
    </source>
</evidence>
<evidence type="ECO:0000256" key="3">
    <source>
        <dbReference type="ARBA" id="ARBA00022452"/>
    </source>
</evidence>
<keyword evidence="6" id="KW-0408">Iron</keyword>
<keyword evidence="5 11" id="KW-0812">Transmembrane</keyword>
<name>A0A1T4ZTD9_9SPHN</name>
<feature type="domain" description="TonB-dependent receptor plug" evidence="15">
    <location>
        <begin position="54"/>
        <end position="165"/>
    </location>
</feature>
<sequence length="753" mass="82148">MKRMTNHMLRMASGSAIAALLAIGGQASAQSAADGENQGLEDIVVTAQRRSESIQNVPVAVTAFNTQELQRANIQDVGAYFQNTPNVFITDSPVRSGNNVSSSALGLALRGISNVGGNASSFGIYLDDFNISNIALNPHLIDMERIEVLRGPQGTYFGRNASGGVMSLNTAKPDTTGFAGEANVMAGRFGTYELGGMVNVPLSDMVAIRAAGKWETSNGEFNNKAPIGGGNGRDYKAARLSLRATPTDALTIDLSYNYTREEDDDFGLIHTGVLSDFIKSICPGVTFSCPVDANLGFYPNNRRNYAHDAPLVVDNEYHIAVGRVAWTGENVGVTSITGYGSAKFDRSGELDFSSVDFLREGFNYERRKSFSQEFRVQSVGDKRLNWIVGAVYAQDKHREGEFIAAGVQNDIGLPEDFPIELSHYNQKITSKALFAEATFDVTDALSLTAGARYSHDKIKRFEDQIEFGGPLQNVQGSRSFSDVSPRFVIKYKAADHVNLYASASKGWKSGGFELDPQRARSDFGAETLWNYEVGVKSTLFDNRLRANLALFYIDWNNVQVSSGVIGRDANGNIINYAGISNAASATSKGAELELLAAPTDQLELGLNIGYLRARFDKFADARTNFGTVDLSGKPLPKAPEWTLSTFAQYTVPLTGDFDAFVRGEYFYTDDAYTTVNNIAAVLTGQPRFPYEVKGYGKANLRIGVENDRFRIVGYVENLFDKKYYTASFDFGFANGAAVVPGLRRWGVRGSVKF</sequence>
<proteinExistence type="inferred from homology"/>
<evidence type="ECO:0000259" key="15">
    <source>
        <dbReference type="Pfam" id="PF07715"/>
    </source>
</evidence>
<evidence type="ECO:0000313" key="17">
    <source>
        <dbReference type="Proteomes" id="UP000189818"/>
    </source>
</evidence>
<comment type="similarity">
    <text evidence="11 12">Belongs to the TonB-dependent receptor family.</text>
</comment>
<keyword evidence="13" id="KW-0732">Signal</keyword>
<dbReference type="SUPFAM" id="SSF56935">
    <property type="entry name" value="Porins"/>
    <property type="match status" value="1"/>
</dbReference>